<feature type="domain" description="DUF4168" evidence="2">
    <location>
        <begin position="38"/>
        <end position="115"/>
    </location>
</feature>
<comment type="caution">
    <text evidence="3">The sequence shown here is derived from an EMBL/GenBank/DDBJ whole genome shotgun (WGS) entry which is preliminary data.</text>
</comment>
<feature type="signal peptide" evidence="1">
    <location>
        <begin position="1"/>
        <end position="25"/>
    </location>
</feature>
<keyword evidence="1" id="KW-0732">Signal</keyword>
<sequence length="125" mass="13748">MVIRICRILVALVAAVTGVVAPATAQEQPGQMQSQEFSREKLQAFVAAFLELDRVRQDFDAKIQAAITPGEQSDLRAEARQEMLTAIESTDGISVEEYEAIASQARQDPILAERIETSITSLKEK</sequence>
<evidence type="ECO:0000259" key="2">
    <source>
        <dbReference type="Pfam" id="PF13767"/>
    </source>
</evidence>
<dbReference type="EMBL" id="JAPEVI010000003">
    <property type="protein sequence ID" value="MCX2723275.1"/>
    <property type="molecule type" value="Genomic_DNA"/>
</dbReference>
<keyword evidence="4" id="KW-1185">Reference proteome</keyword>
<evidence type="ECO:0000313" key="3">
    <source>
        <dbReference type="EMBL" id="MCX2723275.1"/>
    </source>
</evidence>
<organism evidence="3 4">
    <name type="scientific">Roseibium salinum</name>
    <dbReference type="NCBI Taxonomy" id="1604349"/>
    <lineage>
        <taxon>Bacteria</taxon>
        <taxon>Pseudomonadati</taxon>
        <taxon>Pseudomonadota</taxon>
        <taxon>Alphaproteobacteria</taxon>
        <taxon>Hyphomicrobiales</taxon>
        <taxon>Stappiaceae</taxon>
        <taxon>Roseibium</taxon>
    </lineage>
</organism>
<evidence type="ECO:0000313" key="4">
    <source>
        <dbReference type="Proteomes" id="UP001300261"/>
    </source>
</evidence>
<proteinExistence type="predicted"/>
<dbReference type="Proteomes" id="UP001300261">
    <property type="component" value="Unassembled WGS sequence"/>
</dbReference>
<dbReference type="InterPro" id="IPR025433">
    <property type="entry name" value="DUF4168"/>
</dbReference>
<evidence type="ECO:0000256" key="1">
    <source>
        <dbReference type="SAM" id="SignalP"/>
    </source>
</evidence>
<dbReference type="RefSeq" id="WP_265963050.1">
    <property type="nucleotide sequence ID" value="NZ_JAPEVI010000003.1"/>
</dbReference>
<protein>
    <submittedName>
        <fullName evidence="3">DUF4168 domain-containing protein</fullName>
    </submittedName>
</protein>
<gene>
    <name evidence="3" type="ORF">ON753_12975</name>
</gene>
<feature type="chain" id="PRO_5045170944" evidence="1">
    <location>
        <begin position="26"/>
        <end position="125"/>
    </location>
</feature>
<accession>A0ABT3R2F5</accession>
<dbReference type="Pfam" id="PF13767">
    <property type="entry name" value="DUF4168"/>
    <property type="match status" value="1"/>
</dbReference>
<name>A0ABT3R2F5_9HYPH</name>
<reference evidence="3 4" key="1">
    <citation type="journal article" date="2016" name="Int. J. Syst. Evol. Microbiol.">
        <title>Labrenzia salina sp. nov., isolated from the rhizosphere of the halophyte Arthrocnemum macrostachyum.</title>
        <authorList>
            <person name="Camacho M."/>
            <person name="Redondo-Gomez S."/>
            <person name="Rodriguez-Llorente I."/>
            <person name="Rohde M."/>
            <person name="Sproer C."/>
            <person name="Schumann P."/>
            <person name="Klenk H.P."/>
            <person name="Montero-Calasanz M.D.C."/>
        </authorList>
    </citation>
    <scope>NUCLEOTIDE SEQUENCE [LARGE SCALE GENOMIC DNA]</scope>
    <source>
        <strain evidence="3 4">DSM 29163</strain>
    </source>
</reference>